<organism evidence="2 3">
    <name type="scientific">Colletotrichum abscissum</name>
    <dbReference type="NCBI Taxonomy" id="1671311"/>
    <lineage>
        <taxon>Eukaryota</taxon>
        <taxon>Fungi</taxon>
        <taxon>Dikarya</taxon>
        <taxon>Ascomycota</taxon>
        <taxon>Pezizomycotina</taxon>
        <taxon>Sordariomycetes</taxon>
        <taxon>Hypocreomycetidae</taxon>
        <taxon>Glomerellales</taxon>
        <taxon>Glomerellaceae</taxon>
        <taxon>Colletotrichum</taxon>
        <taxon>Colletotrichum acutatum species complex</taxon>
    </lineage>
</organism>
<feature type="non-terminal residue" evidence="2">
    <location>
        <position position="1"/>
    </location>
</feature>
<feature type="compositionally biased region" description="Polar residues" evidence="1">
    <location>
        <begin position="36"/>
        <end position="46"/>
    </location>
</feature>
<evidence type="ECO:0000313" key="2">
    <source>
        <dbReference type="EMBL" id="KAI3544916.1"/>
    </source>
</evidence>
<keyword evidence="3" id="KW-1185">Reference proteome</keyword>
<dbReference type="Proteomes" id="UP001056436">
    <property type="component" value="Unassembled WGS sequence"/>
</dbReference>
<feature type="compositionally biased region" description="Polar residues" evidence="1">
    <location>
        <begin position="106"/>
        <end position="117"/>
    </location>
</feature>
<accession>A0A9P9X9P5</accession>
<reference evidence="2" key="1">
    <citation type="submission" date="2019-01" db="EMBL/GenBank/DDBJ databases">
        <title>Colletotrichum abscissum LGMF1257.</title>
        <authorList>
            <person name="Baroncelli R."/>
        </authorList>
    </citation>
    <scope>NUCLEOTIDE SEQUENCE</scope>
    <source>
        <strain evidence="2">Ca142</strain>
    </source>
</reference>
<evidence type="ECO:0000256" key="1">
    <source>
        <dbReference type="SAM" id="MobiDB-lite"/>
    </source>
</evidence>
<feature type="region of interest" description="Disordered" evidence="1">
    <location>
        <begin position="106"/>
        <end position="125"/>
    </location>
</feature>
<sequence>AVSLPQLSRISTPRTTTSTQTTTYLLLVNPERKPQQWRTTRARSSISTFRASAAPPTASSRPRTTPPSRSPSPRLTRTAAPSPARTTSTPSPVSFVRWARATMPSTVWPSAMASSRLSGPASAKC</sequence>
<dbReference type="EMBL" id="SDAQ01000064">
    <property type="protein sequence ID" value="KAI3544916.1"/>
    <property type="molecule type" value="Genomic_DNA"/>
</dbReference>
<feature type="compositionally biased region" description="Polar residues" evidence="1">
    <location>
        <begin position="1"/>
        <end position="11"/>
    </location>
</feature>
<feature type="region of interest" description="Disordered" evidence="1">
    <location>
        <begin position="1"/>
        <end position="94"/>
    </location>
</feature>
<evidence type="ECO:0000313" key="3">
    <source>
        <dbReference type="Proteomes" id="UP001056436"/>
    </source>
</evidence>
<gene>
    <name evidence="2" type="ORF">CABS02_09508</name>
</gene>
<name>A0A9P9X9P5_9PEZI</name>
<dbReference type="AlphaFoldDB" id="A0A9P9X9P5"/>
<feature type="compositionally biased region" description="Low complexity" evidence="1">
    <location>
        <begin position="12"/>
        <end position="23"/>
    </location>
</feature>
<protein>
    <submittedName>
        <fullName evidence="2">Uncharacterized protein</fullName>
    </submittedName>
</protein>
<comment type="caution">
    <text evidence="2">The sequence shown here is derived from an EMBL/GenBank/DDBJ whole genome shotgun (WGS) entry which is preliminary data.</text>
</comment>
<feature type="compositionally biased region" description="Low complexity" evidence="1">
    <location>
        <begin position="71"/>
        <end position="92"/>
    </location>
</feature>
<proteinExistence type="predicted"/>
<feature type="compositionally biased region" description="Low complexity" evidence="1">
    <location>
        <begin position="47"/>
        <end position="63"/>
    </location>
</feature>